<dbReference type="EMBL" id="KQ420622">
    <property type="protein sequence ID" value="KOF79779.1"/>
    <property type="molecule type" value="Genomic_DNA"/>
</dbReference>
<evidence type="ECO:0000256" key="1">
    <source>
        <dbReference type="ARBA" id="ARBA00004141"/>
    </source>
</evidence>
<proteinExistence type="predicted"/>
<gene>
    <name evidence="6" type="ORF">OCBIM_22028989mg</name>
</gene>
<feature type="transmembrane region" description="Helical" evidence="5">
    <location>
        <begin position="97"/>
        <end position="123"/>
    </location>
</feature>
<feature type="transmembrane region" description="Helical" evidence="5">
    <location>
        <begin position="59"/>
        <end position="77"/>
    </location>
</feature>
<feature type="transmembrane region" description="Helical" evidence="5">
    <location>
        <begin position="27"/>
        <end position="47"/>
    </location>
</feature>
<evidence type="ECO:0000313" key="6">
    <source>
        <dbReference type="EMBL" id="KOF79779.1"/>
    </source>
</evidence>
<reference evidence="6" key="1">
    <citation type="submission" date="2015-07" db="EMBL/GenBank/DDBJ databases">
        <title>MeaNS - Measles Nucleotide Surveillance Program.</title>
        <authorList>
            <person name="Tran T."/>
            <person name="Druce J."/>
        </authorList>
    </citation>
    <scope>NUCLEOTIDE SEQUENCE</scope>
    <source>
        <strain evidence="6">UCB-OBI-ISO-001</strain>
        <tissue evidence="6">Gonad</tissue>
    </source>
</reference>
<sequence>MFPSKEELVDNPEIDVQLIDYMRTQSAFSIISIFLMFLAHVFAFYSFKRPRYIIKRLTALLHMMTAACLLVLNEVYIKSVDHGIDHIPARHPKIATYRYGFSFILSWISFVIYFLAGCVFLFASHKQKTEMADEEDELAEQDEPMHLGRI</sequence>
<evidence type="ECO:0000256" key="4">
    <source>
        <dbReference type="ARBA" id="ARBA00023136"/>
    </source>
</evidence>
<dbReference type="PANTHER" id="PTHR10671">
    <property type="entry name" value="EPITHELIAL MEMBRANE PROTEIN-RELATED"/>
    <property type="match status" value="1"/>
</dbReference>
<dbReference type="Gene3D" id="1.20.140.150">
    <property type="match status" value="1"/>
</dbReference>
<comment type="subcellular location">
    <subcellularLocation>
        <location evidence="1">Membrane</location>
        <topology evidence="1">Multi-pass membrane protein</topology>
    </subcellularLocation>
</comment>
<dbReference type="OMA" id="EHEKEHM"/>
<keyword evidence="4 5" id="KW-0472">Membrane</keyword>
<keyword evidence="2 5" id="KW-0812">Transmembrane</keyword>
<evidence type="ECO:0000256" key="2">
    <source>
        <dbReference type="ARBA" id="ARBA00022692"/>
    </source>
</evidence>
<protein>
    <submittedName>
        <fullName evidence="6">Uncharacterized protein</fullName>
    </submittedName>
</protein>
<evidence type="ECO:0000256" key="3">
    <source>
        <dbReference type="ARBA" id="ARBA00022989"/>
    </source>
</evidence>
<dbReference type="GO" id="GO:0005886">
    <property type="term" value="C:plasma membrane"/>
    <property type="evidence" value="ECO:0007669"/>
    <property type="project" value="TreeGrafter"/>
</dbReference>
<dbReference type="InterPro" id="IPR004031">
    <property type="entry name" value="PMP22/EMP/MP20/Claudin"/>
</dbReference>
<organism evidence="6">
    <name type="scientific">Octopus bimaculoides</name>
    <name type="common">California two-spotted octopus</name>
    <dbReference type="NCBI Taxonomy" id="37653"/>
    <lineage>
        <taxon>Eukaryota</taxon>
        <taxon>Metazoa</taxon>
        <taxon>Spiralia</taxon>
        <taxon>Lophotrochozoa</taxon>
        <taxon>Mollusca</taxon>
        <taxon>Cephalopoda</taxon>
        <taxon>Coleoidea</taxon>
        <taxon>Octopodiformes</taxon>
        <taxon>Octopoda</taxon>
        <taxon>Incirrata</taxon>
        <taxon>Octopodidae</taxon>
        <taxon>Octopus</taxon>
    </lineage>
</organism>
<dbReference type="AlphaFoldDB" id="A0A0L8GSH9"/>
<accession>A0A0L8GSH9</accession>
<keyword evidence="3 5" id="KW-1133">Transmembrane helix</keyword>
<dbReference type="Pfam" id="PF13903">
    <property type="entry name" value="Claudin_2"/>
    <property type="match status" value="1"/>
</dbReference>
<name>A0A0L8GSH9_OCTBM</name>
<dbReference type="PANTHER" id="PTHR10671:SF82">
    <property type="entry name" value="GH19567P"/>
    <property type="match status" value="1"/>
</dbReference>
<dbReference type="InterPro" id="IPR050579">
    <property type="entry name" value="PMP-22/EMP/MP20-like"/>
</dbReference>
<dbReference type="OrthoDB" id="5917530at2759"/>
<dbReference type="KEGG" id="obi:106875073"/>
<evidence type="ECO:0000256" key="5">
    <source>
        <dbReference type="SAM" id="Phobius"/>
    </source>
</evidence>